<keyword evidence="10" id="KW-0812">Transmembrane</keyword>
<name>A0A8J3RS43_9ACTN</name>
<dbReference type="SUPFAM" id="SSF55874">
    <property type="entry name" value="ATPase domain of HSP90 chaperone/DNA topoisomerase II/histidine kinase"/>
    <property type="match status" value="1"/>
</dbReference>
<accession>A0A8J3RS43</accession>
<gene>
    <name evidence="12" type="ORF">Plo01_61490</name>
</gene>
<dbReference type="InterPro" id="IPR003594">
    <property type="entry name" value="HATPase_dom"/>
</dbReference>
<sequence length="431" mass="46734">MVVPSPLLRRLRTVSKTDLSIGLSIIVLGTFEAFTVAAGYGAAETPELWWIGQALVTGVLVWFRRKAPVAVFILMILAQYAWHRQGYENCQVWQLFSLLLVFHTVGAELPLRPGLAWAVAGVLVFGSGAVDHRWLPLEEVTFLTMIFSAAYLTGLALHAHAARTRRLAEHAVRLERDRERRAAEAVAEERARIARELHDVVAHSVSMMVMQAGVLRRRGGGDESALLGIERSGREAVEELRVMLGALRMPLEESIPQAGLDQLAVTVSTLASSGLRVAMEVTGEPVRLPPGLDLSAYRIAQEALTNAVKHAGGSAISVRVAYHDDSVELEVLDEGGGVPSGLSTGNGLIGMRERAELFGGAFDAGPRAGGGFRVRARLPISRGFSCRRDARGLLPGPVRRKEGRWRADGPAAPRASASRIPQPVFRTEFSQ</sequence>
<protein>
    <recommendedName>
        <fullName evidence="2">histidine kinase</fullName>
        <ecNumber evidence="2">2.7.13.3</ecNumber>
    </recommendedName>
</protein>
<dbReference type="AlphaFoldDB" id="A0A8J3RS43"/>
<keyword evidence="4" id="KW-0808">Transferase</keyword>
<keyword evidence="10" id="KW-1133">Transmembrane helix</keyword>
<evidence type="ECO:0000256" key="8">
    <source>
        <dbReference type="ARBA" id="ARBA00023012"/>
    </source>
</evidence>
<dbReference type="SMART" id="SM00387">
    <property type="entry name" value="HATPase_c"/>
    <property type="match status" value="1"/>
</dbReference>
<evidence type="ECO:0000256" key="7">
    <source>
        <dbReference type="ARBA" id="ARBA00022840"/>
    </source>
</evidence>
<dbReference type="Proteomes" id="UP000616724">
    <property type="component" value="Unassembled WGS sequence"/>
</dbReference>
<evidence type="ECO:0000256" key="3">
    <source>
        <dbReference type="ARBA" id="ARBA00022553"/>
    </source>
</evidence>
<evidence type="ECO:0000256" key="4">
    <source>
        <dbReference type="ARBA" id="ARBA00022679"/>
    </source>
</evidence>
<feature type="region of interest" description="Disordered" evidence="9">
    <location>
        <begin position="391"/>
        <end position="431"/>
    </location>
</feature>
<dbReference type="EC" id="2.7.13.3" evidence="2"/>
<evidence type="ECO:0000256" key="6">
    <source>
        <dbReference type="ARBA" id="ARBA00022777"/>
    </source>
</evidence>
<dbReference type="RefSeq" id="WP_203894170.1">
    <property type="nucleotide sequence ID" value="NZ_BOOH01000051.1"/>
</dbReference>
<dbReference type="GO" id="GO:0000155">
    <property type="term" value="F:phosphorelay sensor kinase activity"/>
    <property type="evidence" value="ECO:0007669"/>
    <property type="project" value="InterPro"/>
</dbReference>
<dbReference type="Pfam" id="PF02518">
    <property type="entry name" value="HATPase_c"/>
    <property type="match status" value="1"/>
</dbReference>
<feature type="transmembrane region" description="Helical" evidence="10">
    <location>
        <begin position="140"/>
        <end position="157"/>
    </location>
</feature>
<evidence type="ECO:0000256" key="10">
    <source>
        <dbReference type="SAM" id="Phobius"/>
    </source>
</evidence>
<dbReference type="InterPro" id="IPR011712">
    <property type="entry name" value="Sig_transdc_His_kin_sub3_dim/P"/>
</dbReference>
<dbReference type="InterPro" id="IPR050482">
    <property type="entry name" value="Sensor_HK_TwoCompSys"/>
</dbReference>
<evidence type="ECO:0000256" key="9">
    <source>
        <dbReference type="SAM" id="MobiDB-lite"/>
    </source>
</evidence>
<feature type="transmembrane region" description="Helical" evidence="10">
    <location>
        <begin position="21"/>
        <end position="42"/>
    </location>
</feature>
<keyword evidence="8" id="KW-0902">Two-component regulatory system</keyword>
<dbReference type="GO" id="GO:0046983">
    <property type="term" value="F:protein dimerization activity"/>
    <property type="evidence" value="ECO:0007669"/>
    <property type="project" value="InterPro"/>
</dbReference>
<keyword evidence="6 12" id="KW-0418">Kinase</keyword>
<feature type="transmembrane region" description="Helical" evidence="10">
    <location>
        <begin position="114"/>
        <end position="134"/>
    </location>
</feature>
<dbReference type="InterPro" id="IPR036890">
    <property type="entry name" value="HATPase_C_sf"/>
</dbReference>
<dbReference type="Gene3D" id="3.30.565.10">
    <property type="entry name" value="Histidine kinase-like ATPase, C-terminal domain"/>
    <property type="match status" value="1"/>
</dbReference>
<dbReference type="Pfam" id="PF07730">
    <property type="entry name" value="HisKA_3"/>
    <property type="match status" value="1"/>
</dbReference>
<dbReference type="GO" id="GO:0005524">
    <property type="term" value="F:ATP binding"/>
    <property type="evidence" value="ECO:0007669"/>
    <property type="project" value="UniProtKB-KW"/>
</dbReference>
<feature type="compositionally biased region" description="Low complexity" evidence="9">
    <location>
        <begin position="410"/>
        <end position="419"/>
    </location>
</feature>
<dbReference type="EMBL" id="BOOH01000051">
    <property type="protein sequence ID" value="GIH79720.1"/>
    <property type="molecule type" value="Genomic_DNA"/>
</dbReference>
<keyword evidence="5" id="KW-0547">Nucleotide-binding</keyword>
<proteinExistence type="predicted"/>
<dbReference type="Gene3D" id="1.20.5.1930">
    <property type="match status" value="1"/>
</dbReference>
<keyword evidence="13" id="KW-1185">Reference proteome</keyword>
<dbReference type="GO" id="GO:0016020">
    <property type="term" value="C:membrane"/>
    <property type="evidence" value="ECO:0007669"/>
    <property type="project" value="InterPro"/>
</dbReference>
<reference evidence="12 13" key="1">
    <citation type="submission" date="2021-01" db="EMBL/GenBank/DDBJ databases">
        <title>Whole genome shotgun sequence of Planobispora longispora NBRC 13918.</title>
        <authorList>
            <person name="Komaki H."/>
            <person name="Tamura T."/>
        </authorList>
    </citation>
    <scope>NUCLEOTIDE SEQUENCE [LARGE SCALE GENOMIC DNA]</scope>
    <source>
        <strain evidence="12 13">NBRC 13918</strain>
    </source>
</reference>
<feature type="domain" description="Histidine kinase/HSP90-like ATPase" evidence="11">
    <location>
        <begin position="291"/>
        <end position="382"/>
    </location>
</feature>
<dbReference type="CDD" id="cd16917">
    <property type="entry name" value="HATPase_UhpB-NarQ-NarX-like"/>
    <property type="match status" value="1"/>
</dbReference>
<organism evidence="12 13">
    <name type="scientific">Planobispora longispora</name>
    <dbReference type="NCBI Taxonomy" id="28887"/>
    <lineage>
        <taxon>Bacteria</taxon>
        <taxon>Bacillati</taxon>
        <taxon>Actinomycetota</taxon>
        <taxon>Actinomycetes</taxon>
        <taxon>Streptosporangiales</taxon>
        <taxon>Streptosporangiaceae</taxon>
        <taxon>Planobispora</taxon>
    </lineage>
</organism>
<evidence type="ECO:0000256" key="5">
    <source>
        <dbReference type="ARBA" id="ARBA00022741"/>
    </source>
</evidence>
<keyword evidence="10" id="KW-0472">Membrane</keyword>
<evidence type="ECO:0000256" key="1">
    <source>
        <dbReference type="ARBA" id="ARBA00000085"/>
    </source>
</evidence>
<evidence type="ECO:0000313" key="12">
    <source>
        <dbReference type="EMBL" id="GIH79720.1"/>
    </source>
</evidence>
<keyword evidence="7" id="KW-0067">ATP-binding</keyword>
<feature type="transmembrane region" description="Helical" evidence="10">
    <location>
        <begin position="48"/>
        <end position="64"/>
    </location>
</feature>
<keyword evidence="3" id="KW-0597">Phosphoprotein</keyword>
<evidence type="ECO:0000259" key="11">
    <source>
        <dbReference type="SMART" id="SM00387"/>
    </source>
</evidence>
<comment type="caution">
    <text evidence="12">The sequence shown here is derived from an EMBL/GenBank/DDBJ whole genome shotgun (WGS) entry which is preliminary data.</text>
</comment>
<dbReference type="PANTHER" id="PTHR24421:SF10">
    <property type="entry name" value="NITRATE_NITRITE SENSOR PROTEIN NARQ"/>
    <property type="match status" value="1"/>
</dbReference>
<evidence type="ECO:0000313" key="13">
    <source>
        <dbReference type="Proteomes" id="UP000616724"/>
    </source>
</evidence>
<dbReference type="PANTHER" id="PTHR24421">
    <property type="entry name" value="NITRATE/NITRITE SENSOR PROTEIN NARX-RELATED"/>
    <property type="match status" value="1"/>
</dbReference>
<comment type="catalytic activity">
    <reaction evidence="1">
        <text>ATP + protein L-histidine = ADP + protein N-phospho-L-histidine.</text>
        <dbReference type="EC" id="2.7.13.3"/>
    </reaction>
</comment>
<evidence type="ECO:0000256" key="2">
    <source>
        <dbReference type="ARBA" id="ARBA00012438"/>
    </source>
</evidence>